<feature type="transmembrane region" description="Helical" evidence="1">
    <location>
        <begin position="199"/>
        <end position="216"/>
    </location>
</feature>
<dbReference type="PANTHER" id="PTHR34473">
    <property type="entry name" value="UPF0699 TRANSMEMBRANE PROTEIN YDBS"/>
    <property type="match status" value="1"/>
</dbReference>
<reference evidence="3 4" key="1">
    <citation type="submission" date="2018-05" db="EMBL/GenBank/DDBJ databases">
        <title>Freshwater and sediment microbial communities from various areas in North America, analyzing microbe dynamics in response to fracking.</title>
        <authorList>
            <person name="Lamendella R."/>
        </authorList>
    </citation>
    <scope>NUCLEOTIDE SEQUENCE [LARGE SCALE GENOMIC DNA]</scope>
    <source>
        <strain evidence="3 4">125B1</strain>
    </source>
</reference>
<name>A0A317Q284_9GAMM</name>
<protein>
    <submittedName>
        <fullName evidence="3">Putative membrane protein YdbT with pleckstrin-like domain</fullName>
    </submittedName>
</protein>
<dbReference type="AlphaFoldDB" id="A0A317Q284"/>
<feature type="transmembrane region" description="Helical" evidence="1">
    <location>
        <begin position="61"/>
        <end position="80"/>
    </location>
</feature>
<dbReference type="PANTHER" id="PTHR34473:SF2">
    <property type="entry name" value="UPF0699 TRANSMEMBRANE PROTEIN YDBT"/>
    <property type="match status" value="1"/>
</dbReference>
<feature type="domain" description="YdbS-like PH" evidence="2">
    <location>
        <begin position="74"/>
        <end position="150"/>
    </location>
</feature>
<sequence>MSEQSTQPQLKWQRTPWLTLGFFIAKEIKLFIKNFTNFLPALAVIFVTDSAWVPYALGGSYLVYIFISALLNHRFFLFALSNDAVHLRTGVLGKKSLTLKYERIQQAELEQTWYFRPFNLTILKVDSAGSAGKEVEIPGLPMQQAQQLRQLMLATAPAVESAPGATTEATQAATAEEPQWQTQFSLAEIIKAGVIDNKIFVLLALLSYPLSQIDWLQEQMVPWLEANIGFIESSLWLNVGLVLAVLSLLFVLAIAVTVITYYGLAVSIDGDRYQARSGLFSIRTVSFRYPKLQRVQIKQNLRARLLKRFRVRVSQLQPAMAQHTAGASAFILPVVNPELLHELRQQLNLTNANQVHWQSISALALLSPTFWVAWLAPIACLVGYFAIELSLTSSFLIAVLLWGLMQTYVVFRWRNYGFSYDSTWLAVKHGVLGRTENWYPYYKIQQLDVYQSPWLRMLGFAHIIVHTAAGAEVIKYQSLASALQLQQQWIQQVGQNQQRWM</sequence>
<feature type="transmembrane region" description="Helical" evidence="1">
    <location>
        <begin position="236"/>
        <end position="264"/>
    </location>
</feature>
<evidence type="ECO:0000313" key="3">
    <source>
        <dbReference type="EMBL" id="PWW09242.1"/>
    </source>
</evidence>
<keyword evidence="1" id="KW-1133">Transmembrane helix</keyword>
<evidence type="ECO:0000313" key="4">
    <source>
        <dbReference type="Proteomes" id="UP000246964"/>
    </source>
</evidence>
<dbReference type="InterPro" id="IPR005182">
    <property type="entry name" value="YdbS-like_PH"/>
</dbReference>
<evidence type="ECO:0000259" key="2">
    <source>
        <dbReference type="Pfam" id="PF03703"/>
    </source>
</evidence>
<comment type="caution">
    <text evidence="3">The sequence shown here is derived from an EMBL/GenBank/DDBJ whole genome shotgun (WGS) entry which is preliminary data.</text>
</comment>
<dbReference type="RefSeq" id="WP_181394957.1">
    <property type="nucleotide sequence ID" value="NZ_QGTT01000021.1"/>
</dbReference>
<dbReference type="Proteomes" id="UP000246964">
    <property type="component" value="Unassembled WGS sequence"/>
</dbReference>
<gene>
    <name evidence="3" type="ORF">DET45_12118</name>
</gene>
<feature type="transmembrane region" description="Helical" evidence="1">
    <location>
        <begin position="393"/>
        <end position="411"/>
    </location>
</feature>
<dbReference type="Pfam" id="PF03703">
    <property type="entry name" value="bPH_2"/>
    <property type="match status" value="2"/>
</dbReference>
<dbReference type="PIRSF" id="PIRSF026631">
    <property type="entry name" value="UCP026631"/>
    <property type="match status" value="1"/>
</dbReference>
<feature type="transmembrane region" description="Helical" evidence="1">
    <location>
        <begin position="35"/>
        <end position="55"/>
    </location>
</feature>
<keyword evidence="1" id="KW-0812">Transmembrane</keyword>
<organism evidence="3 4">
    <name type="scientific">Pseudidiomarina maritima</name>
    <dbReference type="NCBI Taxonomy" id="519453"/>
    <lineage>
        <taxon>Bacteria</taxon>
        <taxon>Pseudomonadati</taxon>
        <taxon>Pseudomonadota</taxon>
        <taxon>Gammaproteobacteria</taxon>
        <taxon>Alteromonadales</taxon>
        <taxon>Idiomarinaceae</taxon>
        <taxon>Pseudidiomarina</taxon>
    </lineage>
</organism>
<proteinExistence type="predicted"/>
<feature type="transmembrane region" description="Helical" evidence="1">
    <location>
        <begin position="363"/>
        <end position="387"/>
    </location>
</feature>
<keyword evidence="4" id="KW-1185">Reference proteome</keyword>
<accession>A0A317Q284</accession>
<keyword evidence="1" id="KW-0472">Membrane</keyword>
<feature type="domain" description="YdbS-like PH" evidence="2">
    <location>
        <begin position="413"/>
        <end position="487"/>
    </location>
</feature>
<evidence type="ECO:0000256" key="1">
    <source>
        <dbReference type="SAM" id="Phobius"/>
    </source>
</evidence>
<dbReference type="EMBL" id="QGTT01000021">
    <property type="protein sequence ID" value="PWW09242.1"/>
    <property type="molecule type" value="Genomic_DNA"/>
</dbReference>
<dbReference type="InterPro" id="IPR014529">
    <property type="entry name" value="UCP026631"/>
</dbReference>